<dbReference type="AlphaFoldDB" id="A0A109W545"/>
<reference evidence="2" key="1">
    <citation type="submission" date="2016-02" db="EMBL/GenBank/DDBJ databases">
        <authorList>
            <person name="Holder M.E."/>
            <person name="Ajami N.J."/>
            <person name="Petrosino J.F."/>
        </authorList>
    </citation>
    <scope>NUCLEOTIDE SEQUENCE [LARGE SCALE GENOMIC DNA]</scope>
    <source>
        <strain evidence="2">CCUG 45958</strain>
    </source>
</reference>
<protein>
    <submittedName>
        <fullName evidence="1">Uncharacterized protein</fullName>
    </submittedName>
</protein>
<dbReference type="KEGG" id="dfi:AXF13_15395"/>
<evidence type="ECO:0000313" key="1">
    <source>
        <dbReference type="EMBL" id="AMD91400.1"/>
    </source>
</evidence>
<proteinExistence type="predicted"/>
<dbReference type="Proteomes" id="UP000069241">
    <property type="component" value="Chromosome"/>
</dbReference>
<sequence>MLFQQLMLLEEQKEDIMSDASQSTPLLASAETGMTHGVDDAKTFSSTIRKSRKRLSASGRSAKRKAVAQDYIDGHPPFAIALRQSLNKNQVTAMLAEMLTVKEIQPTAPKYKLVPASAAIKALLSEENRNCEYVRVRYTDDGTILTPYHIGGNSDVPQQRDDGDYNS</sequence>
<gene>
    <name evidence="1" type="ORF">AXF13_15395</name>
</gene>
<dbReference type="EMBL" id="CP014229">
    <property type="protein sequence ID" value="AMD91400.1"/>
    <property type="molecule type" value="Genomic_DNA"/>
</dbReference>
<name>A0A109W545_9BACT</name>
<evidence type="ECO:0000313" key="2">
    <source>
        <dbReference type="Proteomes" id="UP000069241"/>
    </source>
</evidence>
<keyword evidence="2" id="KW-1185">Reference proteome</keyword>
<organism evidence="1 2">
    <name type="scientific">Desulfovibrio fairfieldensis</name>
    <dbReference type="NCBI Taxonomy" id="44742"/>
    <lineage>
        <taxon>Bacteria</taxon>
        <taxon>Pseudomonadati</taxon>
        <taxon>Thermodesulfobacteriota</taxon>
        <taxon>Desulfovibrionia</taxon>
        <taxon>Desulfovibrionales</taxon>
        <taxon>Desulfovibrionaceae</taxon>
        <taxon>Desulfovibrio</taxon>
    </lineage>
</organism>
<accession>A0A109W545</accession>